<reference evidence="2 3" key="1">
    <citation type="journal article" date="2012" name="BMC Genomics">
        <title>Genome-guided analysis of physiological and morphological traits of the fermentative acetate oxidizer Thermacetogenium phaeum.</title>
        <authorList>
            <person name="Oehler D."/>
            <person name="Poehlein A."/>
            <person name="Leimbach A."/>
            <person name="Muller N."/>
            <person name="Daniel R."/>
            <person name="Gottschalk G."/>
            <person name="Schink B."/>
        </authorList>
    </citation>
    <scope>NUCLEOTIDE SEQUENCE [LARGE SCALE GENOMIC DNA]</scope>
    <source>
        <strain evidence="3">ATCC BAA-254 / DSM 26808 / PB</strain>
    </source>
</reference>
<dbReference type="SUPFAM" id="SSF46934">
    <property type="entry name" value="UBA-like"/>
    <property type="match status" value="1"/>
</dbReference>
<dbReference type="EMBL" id="CP003732">
    <property type="protein sequence ID" value="AFV10813.1"/>
    <property type="molecule type" value="Genomic_DNA"/>
</dbReference>
<dbReference type="CDD" id="cd14360">
    <property type="entry name" value="UBA_NAC_like_bac"/>
    <property type="match status" value="1"/>
</dbReference>
<evidence type="ECO:0000313" key="2">
    <source>
        <dbReference type="EMBL" id="AFV10813.1"/>
    </source>
</evidence>
<dbReference type="OrthoDB" id="129626at2"/>
<accession>K4LDF4</accession>
<dbReference type="Proteomes" id="UP000000467">
    <property type="component" value="Chromosome"/>
</dbReference>
<keyword evidence="3" id="KW-1185">Reference proteome</keyword>
<sequence>MDEAAAGLLEKVDIIRERMDVSYKKAKEALERAGGDVVSALVMLEEEKEKQRAGKLVGRLKAVWARSATSRLRLKRGDRTLLEIPASAGVLGLVGMLVSGELAVLGAVGTITALLNGCSLEVAAEESGDRSGEGAVDA</sequence>
<dbReference type="Gene3D" id="1.10.8.10">
    <property type="entry name" value="DNA helicase RuvA subunit, C-terminal domain"/>
    <property type="match status" value="1"/>
</dbReference>
<dbReference type="STRING" id="1089553.Tph_c05750"/>
<proteinExistence type="predicted"/>
<dbReference type="InterPro" id="IPR009060">
    <property type="entry name" value="UBA-like_sf"/>
</dbReference>
<gene>
    <name evidence="2" type="ordered locus">Tph_c05750</name>
</gene>
<dbReference type="AlphaFoldDB" id="K4LDF4"/>
<organism evidence="2 3">
    <name type="scientific">Thermacetogenium phaeum (strain ATCC BAA-254 / DSM 26808 / PB)</name>
    <dbReference type="NCBI Taxonomy" id="1089553"/>
    <lineage>
        <taxon>Bacteria</taxon>
        <taxon>Bacillati</taxon>
        <taxon>Bacillota</taxon>
        <taxon>Clostridia</taxon>
        <taxon>Thermoanaerobacterales</taxon>
        <taxon>Thermoanaerobacteraceae</taxon>
        <taxon>Thermacetogenium</taxon>
    </lineage>
</organism>
<feature type="domain" description="DUF4342" evidence="1">
    <location>
        <begin position="46"/>
        <end position="122"/>
    </location>
</feature>
<dbReference type="eggNOG" id="COG1308">
    <property type="taxonomic scope" value="Bacteria"/>
</dbReference>
<dbReference type="Pfam" id="PF14242">
    <property type="entry name" value="DUF4342"/>
    <property type="match status" value="1"/>
</dbReference>
<protein>
    <recommendedName>
        <fullName evidence="1">DUF4342 domain-containing protein</fullName>
    </recommendedName>
</protein>
<dbReference type="InterPro" id="IPR025642">
    <property type="entry name" value="DUF4342"/>
</dbReference>
<dbReference type="KEGG" id="tpz:Tph_c05750"/>
<name>K4LDF4_THEPS</name>
<dbReference type="HOGENOM" id="CLU_115782_2_1_9"/>
<evidence type="ECO:0000259" key="1">
    <source>
        <dbReference type="Pfam" id="PF14242"/>
    </source>
</evidence>
<dbReference type="RefSeq" id="WP_015049731.1">
    <property type="nucleotide sequence ID" value="NC_018870.1"/>
</dbReference>
<evidence type="ECO:0000313" key="3">
    <source>
        <dbReference type="Proteomes" id="UP000000467"/>
    </source>
</evidence>